<evidence type="ECO:0000256" key="5">
    <source>
        <dbReference type="SAM" id="MobiDB-lite"/>
    </source>
</evidence>
<evidence type="ECO:0000256" key="3">
    <source>
        <dbReference type="ARBA" id="ARBA00023038"/>
    </source>
</evidence>
<organism evidence="8 9">
    <name type="scientific">Orchesella cincta</name>
    <name type="common">Springtail</name>
    <name type="synonym">Podura cincta</name>
    <dbReference type="NCBI Taxonomy" id="48709"/>
    <lineage>
        <taxon>Eukaryota</taxon>
        <taxon>Metazoa</taxon>
        <taxon>Ecdysozoa</taxon>
        <taxon>Arthropoda</taxon>
        <taxon>Hexapoda</taxon>
        <taxon>Collembola</taxon>
        <taxon>Entomobryomorpha</taxon>
        <taxon>Entomobryoidea</taxon>
        <taxon>Orchesellidae</taxon>
        <taxon>Orchesellinae</taxon>
        <taxon>Orchesella</taxon>
    </lineage>
</organism>
<sequence length="290" mass="32480">MANCRGTCHRCGETAVGLIMTAGAMKFHPECFLCCRCQSCIGDDEQYILVGLSTLYCGGCWKKEPFPLLEKQHIIKVVTIPPLNRDGTQYKLKTDWNDCVTYDECPTVPQVSEIGRHGPECQLSVGDRILEVNGAPVHDRPIPDIEKILNQRTSVVQVTVEQTPTPEMPARKLEESKSFGSLSSLELRSWDLWGSYSDVECYNKDRLTNKKRDEHRSRASRRSKGSRERAASLSRLSDSSPTPPNHSRPGLARTLSFREQARSQCTFRACDLVKGELLGKGFFGQVNIVS</sequence>
<dbReference type="Gene3D" id="2.30.42.10">
    <property type="match status" value="1"/>
</dbReference>
<keyword evidence="9" id="KW-1185">Reference proteome</keyword>
<evidence type="ECO:0000256" key="2">
    <source>
        <dbReference type="ARBA" id="ARBA00022833"/>
    </source>
</evidence>
<keyword evidence="1 4" id="KW-0479">Metal-binding</keyword>
<protein>
    <submittedName>
        <fullName evidence="8">LIM domain kinase 1</fullName>
    </submittedName>
</protein>
<dbReference type="OrthoDB" id="20134at2759"/>
<evidence type="ECO:0000256" key="4">
    <source>
        <dbReference type="PROSITE-ProRule" id="PRU00125"/>
    </source>
</evidence>
<dbReference type="PROSITE" id="PS50023">
    <property type="entry name" value="LIM_DOMAIN_2"/>
    <property type="match status" value="1"/>
</dbReference>
<accession>A0A1D2N938</accession>
<dbReference type="Pfam" id="PF00412">
    <property type="entry name" value="LIM"/>
    <property type="match status" value="1"/>
</dbReference>
<proteinExistence type="predicted"/>
<dbReference type="PROSITE" id="PS00478">
    <property type="entry name" value="LIM_DOMAIN_1"/>
    <property type="match status" value="1"/>
</dbReference>
<feature type="compositionally biased region" description="Low complexity" evidence="5">
    <location>
        <begin position="231"/>
        <end position="240"/>
    </location>
</feature>
<dbReference type="GO" id="GO:0016301">
    <property type="term" value="F:kinase activity"/>
    <property type="evidence" value="ECO:0007669"/>
    <property type="project" value="UniProtKB-KW"/>
</dbReference>
<feature type="domain" description="LIM zinc-binding" evidence="6">
    <location>
        <begin position="6"/>
        <end position="67"/>
    </location>
</feature>
<dbReference type="InterPro" id="IPR001478">
    <property type="entry name" value="PDZ"/>
</dbReference>
<dbReference type="SUPFAM" id="SSF57716">
    <property type="entry name" value="Glucocorticoid receptor-like (DNA-binding domain)"/>
    <property type="match status" value="1"/>
</dbReference>
<dbReference type="PROSITE" id="PS50106">
    <property type="entry name" value="PDZ"/>
    <property type="match status" value="1"/>
</dbReference>
<dbReference type="OMA" id="KCHIFIG"/>
<feature type="domain" description="PDZ" evidence="7">
    <location>
        <begin position="111"/>
        <end position="164"/>
    </location>
</feature>
<keyword evidence="8" id="KW-0418">Kinase</keyword>
<evidence type="ECO:0000259" key="7">
    <source>
        <dbReference type="PROSITE" id="PS50106"/>
    </source>
</evidence>
<dbReference type="AlphaFoldDB" id="A0A1D2N938"/>
<name>A0A1D2N938_ORCCI</name>
<evidence type="ECO:0000313" key="9">
    <source>
        <dbReference type="Proteomes" id="UP000094527"/>
    </source>
</evidence>
<feature type="region of interest" description="Disordered" evidence="5">
    <location>
        <begin position="211"/>
        <end position="252"/>
    </location>
</feature>
<evidence type="ECO:0000259" key="6">
    <source>
        <dbReference type="PROSITE" id="PS50023"/>
    </source>
</evidence>
<dbReference type="SUPFAM" id="SSF50156">
    <property type="entry name" value="PDZ domain-like"/>
    <property type="match status" value="1"/>
</dbReference>
<dbReference type="Gene3D" id="2.10.110.10">
    <property type="entry name" value="Cysteine Rich Protein"/>
    <property type="match status" value="1"/>
</dbReference>
<reference evidence="8 9" key="1">
    <citation type="journal article" date="2016" name="Genome Biol. Evol.">
        <title>Gene Family Evolution Reflects Adaptation to Soil Environmental Stressors in the Genome of the Collembolan Orchesella cincta.</title>
        <authorList>
            <person name="Faddeeva-Vakhrusheva A."/>
            <person name="Derks M.F."/>
            <person name="Anvar S.Y."/>
            <person name="Agamennone V."/>
            <person name="Suring W."/>
            <person name="Smit S."/>
            <person name="van Straalen N.M."/>
            <person name="Roelofs D."/>
        </authorList>
    </citation>
    <scope>NUCLEOTIDE SEQUENCE [LARGE SCALE GENOMIC DNA]</scope>
    <source>
        <tissue evidence="8">Mixed pool</tissue>
    </source>
</reference>
<evidence type="ECO:0000313" key="8">
    <source>
        <dbReference type="EMBL" id="ODN01747.1"/>
    </source>
</evidence>
<gene>
    <name evidence="8" type="ORF">Ocin01_04933</name>
</gene>
<comment type="caution">
    <text evidence="8">The sequence shown here is derived from an EMBL/GenBank/DDBJ whole genome shotgun (WGS) entry which is preliminary data.</text>
</comment>
<dbReference type="SMART" id="SM00132">
    <property type="entry name" value="LIM"/>
    <property type="match status" value="1"/>
</dbReference>
<dbReference type="Proteomes" id="UP000094527">
    <property type="component" value="Unassembled WGS sequence"/>
</dbReference>
<evidence type="ECO:0000256" key="1">
    <source>
        <dbReference type="ARBA" id="ARBA00022723"/>
    </source>
</evidence>
<dbReference type="STRING" id="48709.A0A1D2N938"/>
<dbReference type="EMBL" id="LJIJ01000140">
    <property type="protein sequence ID" value="ODN01747.1"/>
    <property type="molecule type" value="Genomic_DNA"/>
</dbReference>
<dbReference type="GO" id="GO:0046872">
    <property type="term" value="F:metal ion binding"/>
    <property type="evidence" value="ECO:0007669"/>
    <property type="project" value="UniProtKB-KW"/>
</dbReference>
<dbReference type="InterPro" id="IPR001781">
    <property type="entry name" value="Znf_LIM"/>
</dbReference>
<keyword evidence="3 4" id="KW-0440">LIM domain</keyword>
<keyword evidence="2 4" id="KW-0862">Zinc</keyword>
<keyword evidence="8" id="KW-0808">Transferase</keyword>
<dbReference type="InterPro" id="IPR036034">
    <property type="entry name" value="PDZ_sf"/>
</dbReference>